<feature type="region of interest" description="Disordered" evidence="2">
    <location>
        <begin position="1"/>
        <end position="35"/>
    </location>
</feature>
<dbReference type="PANTHER" id="PTHR43240">
    <property type="entry name" value="1,4-DIHYDROXY-2-NAPHTHOYL-COA THIOESTERASE 1"/>
    <property type="match status" value="1"/>
</dbReference>
<protein>
    <submittedName>
        <fullName evidence="4">PaaI family thioesterase</fullName>
        <ecNumber evidence="4">3.1.2.-</ecNumber>
    </submittedName>
</protein>
<dbReference type="Proteomes" id="UP001183809">
    <property type="component" value="Unassembled WGS sequence"/>
</dbReference>
<dbReference type="Gene3D" id="3.10.129.10">
    <property type="entry name" value="Hotdog Thioesterase"/>
    <property type="match status" value="1"/>
</dbReference>
<evidence type="ECO:0000313" key="4">
    <source>
        <dbReference type="EMBL" id="MDT0468414.1"/>
    </source>
</evidence>
<evidence type="ECO:0000259" key="3">
    <source>
        <dbReference type="Pfam" id="PF03061"/>
    </source>
</evidence>
<evidence type="ECO:0000256" key="1">
    <source>
        <dbReference type="ARBA" id="ARBA00022801"/>
    </source>
</evidence>
<sequence>MAQPATHHRTAADGTPSDGTGPGGTRSRTHTWQPPLGYAAAGTATGIELARMSLAGDLPEAPICGTLGFRLVAVEEGQAVFEGEPGEHLYNPMGTVHGGYMATLLDSALGTAVLTALPAGRAYTTVQLGVNMVRPVLAATPTLRCTGRAVHVGRTTATAEARLTGADDGRLYAHATATCAVFALPGAA</sequence>
<evidence type="ECO:0000313" key="5">
    <source>
        <dbReference type="Proteomes" id="UP001183809"/>
    </source>
</evidence>
<dbReference type="Pfam" id="PF03061">
    <property type="entry name" value="4HBT"/>
    <property type="match status" value="1"/>
</dbReference>
<dbReference type="NCBIfam" id="TIGR00369">
    <property type="entry name" value="unchar_dom_1"/>
    <property type="match status" value="1"/>
</dbReference>
<gene>
    <name evidence="4" type="ORF">RM764_36405</name>
</gene>
<dbReference type="InterPro" id="IPR029069">
    <property type="entry name" value="HotDog_dom_sf"/>
</dbReference>
<keyword evidence="1 4" id="KW-0378">Hydrolase</keyword>
<name>A0ABU2U5F6_9ACTN</name>
<organism evidence="4 5">
    <name type="scientific">Streptomyces gibsoniae</name>
    <dbReference type="NCBI Taxonomy" id="3075529"/>
    <lineage>
        <taxon>Bacteria</taxon>
        <taxon>Bacillati</taxon>
        <taxon>Actinomycetota</taxon>
        <taxon>Actinomycetes</taxon>
        <taxon>Kitasatosporales</taxon>
        <taxon>Streptomycetaceae</taxon>
        <taxon>Streptomyces</taxon>
    </lineage>
</organism>
<accession>A0ABU2U5F6</accession>
<dbReference type="InterPro" id="IPR006683">
    <property type="entry name" value="Thioestr_dom"/>
</dbReference>
<dbReference type="SUPFAM" id="SSF54637">
    <property type="entry name" value="Thioesterase/thiol ester dehydrase-isomerase"/>
    <property type="match status" value="1"/>
</dbReference>
<dbReference type="EMBL" id="JAVREY010000073">
    <property type="protein sequence ID" value="MDT0468414.1"/>
    <property type="molecule type" value="Genomic_DNA"/>
</dbReference>
<evidence type="ECO:0000256" key="2">
    <source>
        <dbReference type="SAM" id="MobiDB-lite"/>
    </source>
</evidence>
<dbReference type="GO" id="GO:0016787">
    <property type="term" value="F:hydrolase activity"/>
    <property type="evidence" value="ECO:0007669"/>
    <property type="project" value="UniProtKB-KW"/>
</dbReference>
<keyword evidence="5" id="KW-1185">Reference proteome</keyword>
<dbReference type="CDD" id="cd03443">
    <property type="entry name" value="PaaI_thioesterase"/>
    <property type="match status" value="1"/>
</dbReference>
<reference evidence="5" key="1">
    <citation type="submission" date="2023-07" db="EMBL/GenBank/DDBJ databases">
        <title>30 novel species of actinomycetes from the DSMZ collection.</title>
        <authorList>
            <person name="Nouioui I."/>
        </authorList>
    </citation>
    <scope>NUCLEOTIDE SEQUENCE [LARGE SCALE GENOMIC DNA]</scope>
    <source>
        <strain evidence="5">DSM 41699</strain>
    </source>
</reference>
<proteinExistence type="predicted"/>
<dbReference type="InterPro" id="IPR003736">
    <property type="entry name" value="PAAI_dom"/>
</dbReference>
<comment type="caution">
    <text evidence="4">The sequence shown here is derived from an EMBL/GenBank/DDBJ whole genome shotgun (WGS) entry which is preliminary data.</text>
</comment>
<dbReference type="EC" id="3.1.2.-" evidence="4"/>
<dbReference type="RefSeq" id="WP_311699857.1">
    <property type="nucleotide sequence ID" value="NZ_JAVREY010000073.1"/>
</dbReference>
<feature type="domain" description="Thioesterase" evidence="3">
    <location>
        <begin position="93"/>
        <end position="169"/>
    </location>
</feature>
<dbReference type="PANTHER" id="PTHR43240:SF1">
    <property type="entry name" value="BLR5584 PROTEIN"/>
    <property type="match status" value="1"/>
</dbReference>